<reference evidence="1 2" key="1">
    <citation type="journal article" date="2022" name="Front. Microbiol.">
        <title>High genomic differentiation and limited gene flow indicate recent cryptic speciation within the genus Laspinema (cyanobacteria).</title>
        <authorList>
            <person name="Stanojkovic A."/>
            <person name="Skoupy S."/>
            <person name="Skaloud P."/>
            <person name="Dvorak P."/>
        </authorList>
    </citation>
    <scope>NUCLEOTIDE SEQUENCE [LARGE SCALE GENOMIC DNA]</scope>
    <source>
        <strain evidence="1 2">D2a</strain>
    </source>
</reference>
<evidence type="ECO:0000313" key="1">
    <source>
        <dbReference type="EMBL" id="MCT7966329.1"/>
    </source>
</evidence>
<dbReference type="Proteomes" id="UP001525890">
    <property type="component" value="Unassembled WGS sequence"/>
</dbReference>
<dbReference type="EMBL" id="JAMXFF010000009">
    <property type="protein sequence ID" value="MCT7966329.1"/>
    <property type="molecule type" value="Genomic_DNA"/>
</dbReference>
<dbReference type="RefSeq" id="WP_368005973.1">
    <property type="nucleotide sequence ID" value="NZ_JAMXFF010000009.1"/>
</dbReference>
<accession>A0ABT2MNK3</accession>
<keyword evidence="2" id="KW-1185">Reference proteome</keyword>
<dbReference type="SUPFAM" id="SSF82171">
    <property type="entry name" value="DPP6 N-terminal domain-like"/>
    <property type="match status" value="1"/>
</dbReference>
<organism evidence="1 2">
    <name type="scientific">Laspinema palackyanum D2a</name>
    <dbReference type="NCBI Taxonomy" id="2953684"/>
    <lineage>
        <taxon>Bacteria</taxon>
        <taxon>Bacillati</taxon>
        <taxon>Cyanobacteriota</taxon>
        <taxon>Cyanophyceae</taxon>
        <taxon>Oscillatoriophycideae</taxon>
        <taxon>Oscillatoriales</taxon>
        <taxon>Laspinemataceae</taxon>
        <taxon>Laspinema</taxon>
        <taxon>Laspinema palackyanum</taxon>
    </lineage>
</organism>
<protein>
    <submittedName>
        <fullName evidence="1">Uncharacterized protein</fullName>
    </submittedName>
</protein>
<proteinExistence type="predicted"/>
<sequence length="305" mass="33300">MRKVPPFFLAAATTVLVFLIALLSASAQWRPVKTGILFGISGIALVENSLDEMGCPPGTCFVIVHDNKIESDGRIAILTVRGQDSLDYLPLQWPDGEEWPIDLEAIALVPGTQDSAFMAVTSFGRVYYFTLDSTGTIQLRQIFSLPDLPENTNLEGFDLHLINGQLLAVWGHRGSPDDSGVLYWGWFDWNGYQISGQGSAVITVPWPEEDVRHISDIKVNNAGILYITSSRDPGDDGPFDSAVYAAGLFSMNGNAIEFRPASSLAPLYRINGHKIEALEFLPGLSGGKIFGTDDENQGSSIYINR</sequence>
<name>A0ABT2MNK3_9CYAN</name>
<gene>
    <name evidence="1" type="ORF">NG799_08280</name>
</gene>
<comment type="caution">
    <text evidence="1">The sequence shown here is derived from an EMBL/GenBank/DDBJ whole genome shotgun (WGS) entry which is preliminary data.</text>
</comment>
<evidence type="ECO:0000313" key="2">
    <source>
        <dbReference type="Proteomes" id="UP001525890"/>
    </source>
</evidence>